<dbReference type="AlphaFoldDB" id="A0A1S3Y5B4"/>
<organism evidence="2">
    <name type="scientific">Nicotiana tabacum</name>
    <name type="common">Common tobacco</name>
    <dbReference type="NCBI Taxonomy" id="4097"/>
    <lineage>
        <taxon>Eukaryota</taxon>
        <taxon>Viridiplantae</taxon>
        <taxon>Streptophyta</taxon>
        <taxon>Embryophyta</taxon>
        <taxon>Tracheophyta</taxon>
        <taxon>Spermatophyta</taxon>
        <taxon>Magnoliopsida</taxon>
        <taxon>eudicotyledons</taxon>
        <taxon>Gunneridae</taxon>
        <taxon>Pentapetalae</taxon>
        <taxon>asterids</taxon>
        <taxon>lamiids</taxon>
        <taxon>Solanales</taxon>
        <taxon>Solanaceae</taxon>
        <taxon>Nicotianoideae</taxon>
        <taxon>Nicotianeae</taxon>
        <taxon>Nicotiana</taxon>
    </lineage>
</organism>
<accession>A0A1S3Y5B4</accession>
<gene>
    <name evidence="2" type="primary">LOC107772374</name>
</gene>
<evidence type="ECO:0000313" key="2">
    <source>
        <dbReference type="RefSeq" id="XP_016447361.1"/>
    </source>
</evidence>
<dbReference type="OrthoDB" id="1304790at2759"/>
<dbReference type="RefSeq" id="XP_016447361.1">
    <property type="nucleotide sequence ID" value="XM_016591875.1"/>
</dbReference>
<reference evidence="2" key="1">
    <citation type="submission" date="2025-08" db="UniProtKB">
        <authorList>
            <consortium name="RefSeq"/>
        </authorList>
    </citation>
    <scope>IDENTIFICATION</scope>
</reference>
<name>A0A1S3Y5B4_TOBAC</name>
<proteinExistence type="predicted"/>
<feature type="region of interest" description="Disordered" evidence="1">
    <location>
        <begin position="23"/>
        <end position="83"/>
    </location>
</feature>
<evidence type="ECO:0000256" key="1">
    <source>
        <dbReference type="SAM" id="MobiDB-lite"/>
    </source>
</evidence>
<feature type="compositionally biased region" description="Low complexity" evidence="1">
    <location>
        <begin position="29"/>
        <end position="38"/>
    </location>
</feature>
<sequence length="101" mass="11336">MASEMNEVMSALHKISTEMSSFTARQEQLEAAQEQSSKQQKESLNELREVLNEVIHEGKRPERDKKASQDEAARVVGSGGNNSSVDFSIIFSFEVYVWLVA</sequence>
<protein>
    <submittedName>
        <fullName evidence="2">Uncharacterized protein isoform X3</fullName>
    </submittedName>
</protein>
<feature type="compositionally biased region" description="Basic and acidic residues" evidence="1">
    <location>
        <begin position="39"/>
        <end position="73"/>
    </location>
</feature>